<feature type="domain" description="VQ" evidence="2">
    <location>
        <begin position="161"/>
        <end position="188"/>
    </location>
</feature>
<accession>A0A6A3APU9</accession>
<dbReference type="AlphaFoldDB" id="A0A6A3APU9"/>
<feature type="compositionally biased region" description="Polar residues" evidence="1">
    <location>
        <begin position="44"/>
        <end position="60"/>
    </location>
</feature>
<reference evidence="3" key="1">
    <citation type="submission" date="2019-09" db="EMBL/GenBank/DDBJ databases">
        <title>Draft genome information of white flower Hibiscus syriacus.</title>
        <authorList>
            <person name="Kim Y.-M."/>
        </authorList>
    </citation>
    <scope>NUCLEOTIDE SEQUENCE [LARGE SCALE GENOMIC DNA]</scope>
    <source>
        <strain evidence="3">YM2019G1</strain>
    </source>
</reference>
<dbReference type="PANTHER" id="PTHR33179">
    <property type="entry name" value="VQ MOTIF-CONTAINING PROTEIN"/>
    <property type="match status" value="1"/>
</dbReference>
<protein>
    <submittedName>
        <fullName evidence="3">Lipid-associated family protein</fullName>
    </submittedName>
</protein>
<comment type="caution">
    <text evidence="3">The sequence shown here is derived from an EMBL/GenBank/DDBJ whole genome shotgun (WGS) entry which is preliminary data.</text>
</comment>
<feature type="region of interest" description="Disordered" evidence="1">
    <location>
        <begin position="37"/>
        <end position="64"/>
    </location>
</feature>
<feature type="compositionally biased region" description="Basic residues" evidence="1">
    <location>
        <begin position="151"/>
        <end position="160"/>
    </location>
</feature>
<gene>
    <name evidence="3" type="ORF">F3Y22_tig00110432pilonHSYRG00068</name>
</gene>
<proteinExistence type="predicted"/>
<sequence length="424" mass="45783">MDSGNSGSVQSSSCRSEEFDSRADSISAFFNSNPSSHICHDPSGIQQPPLMQQQSHSPSSMLFDPLSNYFDHPLSSATNPNSQLNLGAVWSKNIRSETNCSDLGGGFMASQQAESRATFFSVQITQGPENGTKASVPGTIDQPTNTNMARNSKKRSRASRRAPTTVLTTDTTNFRAMVQEFTGIPAPPFTSSPFPRTRLDLFGTTQLDPCAPHYLLRPFAQKLQYPPPFISSSTASSSMVDAIASTPITNSTSSTTSINYQLPSELGLSKQLPQNPLNNDINIQNPVLNFVSLLQTPPKYPLSNSTGPFDFPSNESALKMGVFEEFGLSQGHGNTNLSGVQSMVPSSDIEPLPRNENSANPSSWGVSRGAQDQHDQSLLWSVNGNYNSNTQRVLTNGDFHGDKGPDNVATRREGMAGSWICSSD</sequence>
<feature type="region of interest" description="Disordered" evidence="1">
    <location>
        <begin position="127"/>
        <end position="164"/>
    </location>
</feature>
<feature type="compositionally biased region" description="Polar residues" evidence="1">
    <location>
        <begin position="355"/>
        <end position="365"/>
    </location>
</feature>
<dbReference type="PANTHER" id="PTHR33179:SF4">
    <property type="entry name" value="VQ MOTIF-CONTAINING PROTEIN"/>
    <property type="match status" value="1"/>
</dbReference>
<evidence type="ECO:0000259" key="2">
    <source>
        <dbReference type="Pfam" id="PF05678"/>
    </source>
</evidence>
<keyword evidence="4" id="KW-1185">Reference proteome</keyword>
<dbReference type="Proteomes" id="UP000436088">
    <property type="component" value="Unassembled WGS sequence"/>
</dbReference>
<name>A0A6A3APU9_HIBSY</name>
<evidence type="ECO:0000313" key="3">
    <source>
        <dbReference type="EMBL" id="KAE8704919.1"/>
    </source>
</evidence>
<dbReference type="EMBL" id="VEPZ02000984">
    <property type="protein sequence ID" value="KAE8704919.1"/>
    <property type="molecule type" value="Genomic_DNA"/>
</dbReference>
<evidence type="ECO:0000256" key="1">
    <source>
        <dbReference type="SAM" id="MobiDB-lite"/>
    </source>
</evidence>
<organism evidence="3 4">
    <name type="scientific">Hibiscus syriacus</name>
    <name type="common">Rose of Sharon</name>
    <dbReference type="NCBI Taxonomy" id="106335"/>
    <lineage>
        <taxon>Eukaryota</taxon>
        <taxon>Viridiplantae</taxon>
        <taxon>Streptophyta</taxon>
        <taxon>Embryophyta</taxon>
        <taxon>Tracheophyta</taxon>
        <taxon>Spermatophyta</taxon>
        <taxon>Magnoliopsida</taxon>
        <taxon>eudicotyledons</taxon>
        <taxon>Gunneridae</taxon>
        <taxon>Pentapetalae</taxon>
        <taxon>rosids</taxon>
        <taxon>malvids</taxon>
        <taxon>Malvales</taxon>
        <taxon>Malvaceae</taxon>
        <taxon>Malvoideae</taxon>
        <taxon>Hibiscus</taxon>
    </lineage>
</organism>
<feature type="region of interest" description="Disordered" evidence="1">
    <location>
        <begin position="334"/>
        <end position="371"/>
    </location>
</feature>
<feature type="compositionally biased region" description="Polar residues" evidence="1">
    <location>
        <begin position="334"/>
        <end position="345"/>
    </location>
</feature>
<dbReference type="InterPro" id="IPR039609">
    <property type="entry name" value="VQ_15/22"/>
</dbReference>
<dbReference type="Pfam" id="PF05678">
    <property type="entry name" value="VQ"/>
    <property type="match status" value="1"/>
</dbReference>
<dbReference type="InterPro" id="IPR008889">
    <property type="entry name" value="VQ"/>
</dbReference>
<evidence type="ECO:0000313" key="4">
    <source>
        <dbReference type="Proteomes" id="UP000436088"/>
    </source>
</evidence>